<accession>A0A6G1X6X6</accession>
<gene>
    <name evidence="2" type="ORF">GH754_10195</name>
</gene>
<comment type="caution">
    <text evidence="2">The sequence shown here is derived from an EMBL/GenBank/DDBJ whole genome shotgun (WGS) entry which is preliminary data.</text>
</comment>
<name>A0A6G1X6X6_9BACI</name>
<dbReference type="InterPro" id="IPR038750">
    <property type="entry name" value="YczE/YyaS-like"/>
</dbReference>
<feature type="transmembrane region" description="Helical" evidence="1">
    <location>
        <begin position="12"/>
        <end position="34"/>
    </location>
</feature>
<feature type="transmembrane region" description="Helical" evidence="1">
    <location>
        <begin position="84"/>
        <end position="104"/>
    </location>
</feature>
<dbReference type="PANTHER" id="PTHR40078:SF1">
    <property type="entry name" value="INTEGRAL MEMBRANE PROTEIN"/>
    <property type="match status" value="1"/>
</dbReference>
<evidence type="ECO:0000313" key="3">
    <source>
        <dbReference type="Proteomes" id="UP000480185"/>
    </source>
</evidence>
<reference evidence="2 3" key="1">
    <citation type="submission" date="2019-11" db="EMBL/GenBank/DDBJ databases">
        <authorList>
            <person name="Li J."/>
        </authorList>
    </citation>
    <scope>NUCLEOTIDE SEQUENCE [LARGE SCALE GENOMIC DNA]</scope>
    <source>
        <strain evidence="2 3">J4</strain>
    </source>
</reference>
<feature type="transmembrane region" description="Helical" evidence="1">
    <location>
        <begin position="54"/>
        <end position="77"/>
    </location>
</feature>
<evidence type="ECO:0000256" key="1">
    <source>
        <dbReference type="SAM" id="Phobius"/>
    </source>
</evidence>
<dbReference type="Pfam" id="PF19700">
    <property type="entry name" value="DUF6198"/>
    <property type="match status" value="1"/>
</dbReference>
<proteinExistence type="predicted"/>
<feature type="transmembrane region" description="Helical" evidence="1">
    <location>
        <begin position="110"/>
        <end position="136"/>
    </location>
</feature>
<dbReference type="Proteomes" id="UP000480185">
    <property type="component" value="Unassembled WGS sequence"/>
</dbReference>
<dbReference type="OrthoDB" id="154912at2"/>
<organism evidence="2 3">
    <name type="scientific">Salinibacillus xinjiangensis</name>
    <dbReference type="NCBI Taxonomy" id="1229268"/>
    <lineage>
        <taxon>Bacteria</taxon>
        <taxon>Bacillati</taxon>
        <taxon>Bacillota</taxon>
        <taxon>Bacilli</taxon>
        <taxon>Bacillales</taxon>
        <taxon>Bacillaceae</taxon>
        <taxon>Salinibacillus</taxon>
    </lineage>
</organism>
<dbReference type="EMBL" id="WJNH01000005">
    <property type="protein sequence ID" value="MRG86697.1"/>
    <property type="molecule type" value="Genomic_DNA"/>
</dbReference>
<dbReference type="AlphaFoldDB" id="A0A6G1X6X6"/>
<keyword evidence="1" id="KW-1133">Transmembrane helix</keyword>
<evidence type="ECO:0000313" key="2">
    <source>
        <dbReference type="EMBL" id="MRG86697.1"/>
    </source>
</evidence>
<protein>
    <submittedName>
        <fullName evidence="2">YitT family protein</fullName>
    </submittedName>
</protein>
<sequence>MSKMTDKQQDSIWIRWSFYIIGIMALAFGISLMIKAKDLGIGPWDVFHYGLYLQFGLTVGTWSILAGLVIVTISCVAMKMWPKIGTILNMVFVGVFIDIFLFILPDPGPIWMDILTLIVGLVVCGYGVGLYVAANLGAGPRDSLMLFLTEKFGWKVQWVRSGIEVFVLITGYLLGGPVGVGTIVASLALGPIVGYTLPQSKRWIEHVQWRRKRSENFNQGEIRFNHYDCTGEESR</sequence>
<dbReference type="PANTHER" id="PTHR40078">
    <property type="entry name" value="INTEGRAL MEMBRANE PROTEIN-RELATED"/>
    <property type="match status" value="1"/>
</dbReference>
<keyword evidence="3" id="KW-1185">Reference proteome</keyword>
<keyword evidence="1" id="KW-0812">Transmembrane</keyword>
<keyword evidence="1" id="KW-0472">Membrane</keyword>